<dbReference type="Gene3D" id="3.40.50.2300">
    <property type="match status" value="1"/>
</dbReference>
<organism evidence="1 2">
    <name type="scientific">Piscinibacter aquaticus</name>
    <dbReference type="NCBI Taxonomy" id="392597"/>
    <lineage>
        <taxon>Bacteria</taxon>
        <taxon>Pseudomonadati</taxon>
        <taxon>Pseudomonadota</taxon>
        <taxon>Betaproteobacteria</taxon>
        <taxon>Burkholderiales</taxon>
        <taxon>Sphaerotilaceae</taxon>
        <taxon>Piscinibacter</taxon>
    </lineage>
</organism>
<proteinExistence type="predicted"/>
<dbReference type="EMBL" id="VOPW01000001">
    <property type="protein sequence ID" value="TXC67156.1"/>
    <property type="molecule type" value="Genomic_DNA"/>
</dbReference>
<dbReference type="InterPro" id="IPR011006">
    <property type="entry name" value="CheY-like_superfamily"/>
</dbReference>
<evidence type="ECO:0008006" key="3">
    <source>
        <dbReference type="Google" id="ProtNLM"/>
    </source>
</evidence>
<reference evidence="1 2" key="1">
    <citation type="submission" date="2019-08" db="EMBL/GenBank/DDBJ databases">
        <authorList>
            <person name="Khan S.A."/>
            <person name="Jeon C.O."/>
            <person name="Jeong S.E."/>
        </authorList>
    </citation>
    <scope>NUCLEOTIDE SEQUENCE [LARGE SCALE GENOMIC DNA]</scope>
    <source>
        <strain evidence="2">IMCC1728</strain>
    </source>
</reference>
<keyword evidence="2" id="KW-1185">Reference proteome</keyword>
<accession>A0A5C6U5K8</accession>
<evidence type="ECO:0000313" key="1">
    <source>
        <dbReference type="EMBL" id="TXC67156.1"/>
    </source>
</evidence>
<protein>
    <recommendedName>
        <fullName evidence="3">Response regulatory domain-containing protein</fullName>
    </recommendedName>
</protein>
<dbReference type="Proteomes" id="UP000321832">
    <property type="component" value="Unassembled WGS sequence"/>
</dbReference>
<evidence type="ECO:0000313" key="2">
    <source>
        <dbReference type="Proteomes" id="UP000321832"/>
    </source>
</evidence>
<name>A0A5C6U5K8_9BURK</name>
<gene>
    <name evidence="1" type="ORF">FSC37_19870</name>
</gene>
<comment type="caution">
    <text evidence="1">The sequence shown here is derived from an EMBL/GenBank/DDBJ whole genome shotgun (WGS) entry which is preliminary data.</text>
</comment>
<dbReference type="AlphaFoldDB" id="A0A5C6U5K8"/>
<dbReference type="SUPFAM" id="SSF52172">
    <property type="entry name" value="CheY-like"/>
    <property type="match status" value="1"/>
</dbReference>
<sequence length="211" mass="22858">MHCELERRADPVRPLVVVRVRRKGGSPADGIDEVHWLLLDVLARARGLQPHRPATGEGVTLVIDLGGRAADEDQRFAPEGLPRSHLDARRQLLLIEPLERSRVLAADLLRGAGWRVDVAASLEQARSALHDRTPDLIVSGAAGAEWDTLVGEVRAVQPRLRVVELVDDDSAFTLSLPDSGRPARVGRHDLARTLVAAVTQELEAAYAGLAG</sequence>